<dbReference type="AlphaFoldDB" id="A0A923IXS2"/>
<dbReference type="Proteomes" id="UP000617426">
    <property type="component" value="Unassembled WGS sequence"/>
</dbReference>
<evidence type="ECO:0000313" key="1">
    <source>
        <dbReference type="EMBL" id="MBB6334718.1"/>
    </source>
</evidence>
<keyword evidence="2" id="KW-1185">Reference proteome</keyword>
<evidence type="ECO:0000313" key="2">
    <source>
        <dbReference type="Proteomes" id="UP000617426"/>
    </source>
</evidence>
<name>A0A923IXS2_9ACTO</name>
<proteinExistence type="predicted"/>
<reference evidence="1" key="1">
    <citation type="submission" date="2020-08" db="EMBL/GenBank/DDBJ databases">
        <title>Sequencing the genomes of 1000 actinobacteria strains.</title>
        <authorList>
            <person name="Klenk H.-P."/>
        </authorList>
    </citation>
    <scope>NUCLEOTIDE SEQUENCE</scope>
    <source>
        <strain evidence="1">DSM 10695</strain>
    </source>
</reference>
<organism evidence="1 2">
    <name type="scientific">Schaalia hyovaginalis</name>
    <dbReference type="NCBI Taxonomy" id="29316"/>
    <lineage>
        <taxon>Bacteria</taxon>
        <taxon>Bacillati</taxon>
        <taxon>Actinomycetota</taxon>
        <taxon>Actinomycetes</taxon>
        <taxon>Actinomycetales</taxon>
        <taxon>Actinomycetaceae</taxon>
        <taxon>Schaalia</taxon>
    </lineage>
</organism>
<dbReference type="EMBL" id="JACHMK010000001">
    <property type="protein sequence ID" value="MBB6334718.1"/>
    <property type="molecule type" value="Genomic_DNA"/>
</dbReference>
<gene>
    <name evidence="1" type="ORF">HD592_001283</name>
</gene>
<comment type="caution">
    <text evidence="1">The sequence shown here is derived from an EMBL/GenBank/DDBJ whole genome shotgun (WGS) entry which is preliminary data.</text>
</comment>
<sequence>MNTNTRTVSVHSTLFDRQANNLDLEGLSQAVRPWFDELADAEIARAIDNLDVPKSRCAAARFLGLELIPVA</sequence>
<protein>
    <submittedName>
        <fullName evidence="1">Uncharacterized protein</fullName>
    </submittedName>
</protein>
<dbReference type="RefSeq" id="WP_184452657.1">
    <property type="nucleotide sequence ID" value="NZ_JACHMK010000001.1"/>
</dbReference>
<accession>A0A923IXS2</accession>